<dbReference type="EC" id="2.4.-.-" evidence="5"/>
<gene>
    <name evidence="5" type="ORF">ACFOET_00870</name>
</gene>
<dbReference type="Proteomes" id="UP001595526">
    <property type="component" value="Unassembled WGS sequence"/>
</dbReference>
<keyword evidence="6" id="KW-1185">Reference proteome</keyword>
<evidence type="ECO:0000313" key="6">
    <source>
        <dbReference type="Proteomes" id="UP001595526"/>
    </source>
</evidence>
<comment type="similarity">
    <text evidence="1">Belongs to the glycosyltransferase 2 family.</text>
</comment>
<evidence type="ECO:0000256" key="3">
    <source>
        <dbReference type="ARBA" id="ARBA00022679"/>
    </source>
</evidence>
<dbReference type="GO" id="GO:0016757">
    <property type="term" value="F:glycosyltransferase activity"/>
    <property type="evidence" value="ECO:0007669"/>
    <property type="project" value="UniProtKB-KW"/>
</dbReference>
<evidence type="ECO:0000313" key="5">
    <source>
        <dbReference type="EMBL" id="MFC3196153.1"/>
    </source>
</evidence>
<reference evidence="6" key="1">
    <citation type="journal article" date="2019" name="Int. J. Syst. Evol. Microbiol.">
        <title>The Global Catalogue of Microorganisms (GCM) 10K type strain sequencing project: providing services to taxonomists for standard genome sequencing and annotation.</title>
        <authorList>
            <consortium name="The Broad Institute Genomics Platform"/>
            <consortium name="The Broad Institute Genome Sequencing Center for Infectious Disease"/>
            <person name="Wu L."/>
            <person name="Ma J."/>
        </authorList>
    </citation>
    <scope>NUCLEOTIDE SEQUENCE [LARGE SCALE GENOMIC DNA]</scope>
    <source>
        <strain evidence="6">KCTC 52416</strain>
    </source>
</reference>
<dbReference type="RefSeq" id="WP_379018591.1">
    <property type="nucleotide sequence ID" value="NZ_JBHRTA010000004.1"/>
</dbReference>
<dbReference type="PANTHER" id="PTHR43179">
    <property type="entry name" value="RHAMNOSYLTRANSFERASE WBBL"/>
    <property type="match status" value="1"/>
</dbReference>
<keyword evidence="2 5" id="KW-0328">Glycosyltransferase</keyword>
<evidence type="ECO:0000256" key="2">
    <source>
        <dbReference type="ARBA" id="ARBA00022676"/>
    </source>
</evidence>
<accession>A0ABV7JH10</accession>
<feature type="domain" description="Glycosyltransferase 2-like" evidence="4">
    <location>
        <begin position="9"/>
        <end position="122"/>
    </location>
</feature>
<dbReference type="EMBL" id="JBHRTA010000004">
    <property type="protein sequence ID" value="MFC3196153.1"/>
    <property type="molecule type" value="Genomic_DNA"/>
</dbReference>
<evidence type="ECO:0000259" key="4">
    <source>
        <dbReference type="Pfam" id="PF00535"/>
    </source>
</evidence>
<comment type="caution">
    <text evidence="5">The sequence shown here is derived from an EMBL/GenBank/DDBJ whole genome shotgun (WGS) entry which is preliminary data.</text>
</comment>
<proteinExistence type="inferred from homology"/>
<dbReference type="PANTHER" id="PTHR43179:SF12">
    <property type="entry name" value="GALACTOFURANOSYLTRANSFERASE GLFT2"/>
    <property type="match status" value="1"/>
</dbReference>
<sequence length="343" mass="39940">MKKYPKVAVVILNWNGRFFLERFLPSVYNSDYPNIEFVVGDNGSTDDSVAFVANSYPAIRVVRNESNLGFAGGYNEVLKQVDADYFVLLNSDVEVTPHWITPVIELLESHPDMAVAQPKIRSYYHREHFEHAGAAGGFIDYYGFPFCRGRMLHVVEQDNGQYDDSCEVFWASGAAFFIKRHCWEEAGGFDPDFFAHMEEVDLCWRLKLTGYRIGYCSKSVVYHVGGGTLAASNPRKTYLNFRNSLFMMQKNLPLIDACWVVFARMWIDLVALLHFLILGKFRDAWAISRSHQRFFLDFFKTARKRRRHSRRFSKKGMYGGSFIWAFYLGRKTRFSMLNRRRFL</sequence>
<dbReference type="SUPFAM" id="SSF53448">
    <property type="entry name" value="Nucleotide-diphospho-sugar transferases"/>
    <property type="match status" value="1"/>
</dbReference>
<dbReference type="Gene3D" id="3.90.550.10">
    <property type="entry name" value="Spore Coat Polysaccharide Biosynthesis Protein SpsA, Chain A"/>
    <property type="match status" value="1"/>
</dbReference>
<dbReference type="InterPro" id="IPR001173">
    <property type="entry name" value="Glyco_trans_2-like"/>
</dbReference>
<dbReference type="CDD" id="cd04186">
    <property type="entry name" value="GT_2_like_c"/>
    <property type="match status" value="1"/>
</dbReference>
<organism evidence="5 6">
    <name type="scientific">Parapedobacter deserti</name>
    <dbReference type="NCBI Taxonomy" id="1912957"/>
    <lineage>
        <taxon>Bacteria</taxon>
        <taxon>Pseudomonadati</taxon>
        <taxon>Bacteroidota</taxon>
        <taxon>Sphingobacteriia</taxon>
        <taxon>Sphingobacteriales</taxon>
        <taxon>Sphingobacteriaceae</taxon>
        <taxon>Parapedobacter</taxon>
    </lineage>
</organism>
<evidence type="ECO:0000256" key="1">
    <source>
        <dbReference type="ARBA" id="ARBA00006739"/>
    </source>
</evidence>
<dbReference type="InterPro" id="IPR029044">
    <property type="entry name" value="Nucleotide-diphossugar_trans"/>
</dbReference>
<protein>
    <submittedName>
        <fullName evidence="5">Glycosyltransferase family 2 protein</fullName>
        <ecNumber evidence="5">2.4.-.-</ecNumber>
    </submittedName>
</protein>
<name>A0ABV7JH10_9SPHI</name>
<keyword evidence="3 5" id="KW-0808">Transferase</keyword>
<dbReference type="Pfam" id="PF00535">
    <property type="entry name" value="Glycos_transf_2"/>
    <property type="match status" value="1"/>
</dbReference>